<reference evidence="3 4" key="1">
    <citation type="journal article" date="2014" name="Int. J. Syst. Evol. Microbiol.">
        <title>Complete genome sequence of Corynebacterium casei LMG S-19264T (=DSM 44701T), isolated from a smear-ripened cheese.</title>
        <authorList>
            <consortium name="US DOE Joint Genome Institute (JGI-PGF)"/>
            <person name="Walter F."/>
            <person name="Albersmeier A."/>
            <person name="Kalinowski J."/>
            <person name="Ruckert C."/>
        </authorList>
    </citation>
    <scope>NUCLEOTIDE SEQUENCE [LARGE SCALE GENOMIC DNA]</scope>
    <source>
        <strain evidence="3 4">JCM 4677</strain>
    </source>
</reference>
<proteinExistence type="predicted"/>
<keyword evidence="1" id="KW-0732">Signal</keyword>
<dbReference type="PROSITE" id="PS51257">
    <property type="entry name" value="PROKAR_LIPOPROTEIN"/>
    <property type="match status" value="1"/>
</dbReference>
<dbReference type="InterPro" id="IPR039424">
    <property type="entry name" value="SBP_5"/>
</dbReference>
<dbReference type="EMBL" id="AP023440">
    <property type="protein sequence ID" value="BCL33326.1"/>
    <property type="molecule type" value="Genomic_DNA"/>
</dbReference>
<accession>A0A7G1PH70</accession>
<gene>
    <name evidence="3" type="ORF">GCM10017557_81850</name>
</gene>
<evidence type="ECO:0000256" key="1">
    <source>
        <dbReference type="SAM" id="SignalP"/>
    </source>
</evidence>
<sequence length="243" mass="25436">MSPTHKGPRLALSLVLAGAGLAACGGTGSASGTKSYVDGRTFTMTVPSDPGALDPQGSVVNSLLQLNQFAYDALVSVDAKTGKVRSQLATSWKVVDTRTVTFDIRSGVTCSDGSVFDAKTVADNISYVEDPKNKSPLLGVFVPAGARATASGSTVELKLAAPSPFLLSSLSFVPMVTAATTHDSTVLPDIQTRLHRRGLLPSRCLSCRGRGSYWSGCLPAAPGMRALVLRLPPEASSKRLEWQ</sequence>
<dbReference type="InterPro" id="IPR000914">
    <property type="entry name" value="SBP_5_dom"/>
</dbReference>
<dbReference type="OrthoDB" id="9046151at2"/>
<organism evidence="3 4">
    <name type="scientific">Streptomyces aurantiacus</name>
    <dbReference type="NCBI Taxonomy" id="47760"/>
    <lineage>
        <taxon>Bacteria</taxon>
        <taxon>Bacillati</taxon>
        <taxon>Actinomycetota</taxon>
        <taxon>Actinomycetes</taxon>
        <taxon>Kitasatosporales</taxon>
        <taxon>Streptomycetaceae</taxon>
        <taxon>Streptomyces</taxon>
        <taxon>Streptomyces aurantiacus group</taxon>
    </lineage>
</organism>
<dbReference type="Pfam" id="PF00496">
    <property type="entry name" value="SBP_bac_5"/>
    <property type="match status" value="1"/>
</dbReference>
<dbReference type="GO" id="GO:1904680">
    <property type="term" value="F:peptide transmembrane transporter activity"/>
    <property type="evidence" value="ECO:0007669"/>
    <property type="project" value="TreeGrafter"/>
</dbReference>
<dbReference type="RefSeq" id="WP_055511438.1">
    <property type="nucleotide sequence ID" value="NZ_AP023440.1"/>
</dbReference>
<dbReference type="KEGG" id="sgm:GCM10017557_81850"/>
<feature type="domain" description="Solute-binding protein family 5" evidence="2">
    <location>
        <begin position="83"/>
        <end position="175"/>
    </location>
</feature>
<name>A0A7G1PH70_9ACTN</name>
<feature type="signal peptide" evidence="1">
    <location>
        <begin position="1"/>
        <end position="22"/>
    </location>
</feature>
<dbReference type="AlphaFoldDB" id="A0A7G1PH70"/>
<evidence type="ECO:0000313" key="4">
    <source>
        <dbReference type="Proteomes" id="UP000516444"/>
    </source>
</evidence>
<protein>
    <recommendedName>
        <fullName evidence="2">Solute-binding protein family 5 domain-containing protein</fullName>
    </recommendedName>
</protein>
<dbReference type="GO" id="GO:0015833">
    <property type="term" value="P:peptide transport"/>
    <property type="evidence" value="ECO:0007669"/>
    <property type="project" value="TreeGrafter"/>
</dbReference>
<keyword evidence="4" id="KW-1185">Reference proteome</keyword>
<evidence type="ECO:0000259" key="2">
    <source>
        <dbReference type="Pfam" id="PF00496"/>
    </source>
</evidence>
<feature type="chain" id="PRO_5039680235" description="Solute-binding protein family 5 domain-containing protein" evidence="1">
    <location>
        <begin position="23"/>
        <end position="243"/>
    </location>
</feature>
<dbReference type="SUPFAM" id="SSF53850">
    <property type="entry name" value="Periplasmic binding protein-like II"/>
    <property type="match status" value="1"/>
</dbReference>
<dbReference type="Gene3D" id="3.40.190.10">
    <property type="entry name" value="Periplasmic binding protein-like II"/>
    <property type="match status" value="1"/>
</dbReference>
<dbReference type="Proteomes" id="UP000516444">
    <property type="component" value="Chromosome"/>
</dbReference>
<dbReference type="PANTHER" id="PTHR30290">
    <property type="entry name" value="PERIPLASMIC BINDING COMPONENT OF ABC TRANSPORTER"/>
    <property type="match status" value="1"/>
</dbReference>
<evidence type="ECO:0000313" key="3">
    <source>
        <dbReference type="EMBL" id="BCL33326.1"/>
    </source>
</evidence>